<dbReference type="EMBL" id="JBCGBO010000005">
    <property type="protein sequence ID" value="KAK9197869.1"/>
    <property type="molecule type" value="Genomic_DNA"/>
</dbReference>
<name>A0AAP0QK45_9ROSI</name>
<dbReference type="GO" id="GO:0009638">
    <property type="term" value="P:phototropism"/>
    <property type="evidence" value="ECO:0007669"/>
    <property type="project" value="InterPro"/>
</dbReference>
<sequence>MESGKNNNKGLGEVSFSCYLKTEENFVQKLTGSAHYPNHSITSGPEFPSSRSFRRIKADREAEIGVFDAEKYYNMKLDEGPKIIDTAASDHAQVDLLRPNIKSRPGTPSASSEASWNSQAALLRTYQRNLSQGKKQTKLHGKGFFSVLGVLGCINGSCSDEKSVGVNQNVELEGLVQGKEYRKERIQTSARTLDGRKQLQQPIFKVDKFEFYKPSFEKMNIDSNKDEFLSIPIAKSGIQNLAVQKTLAKKIEEEESRKSLDVFGSHTLKKEFIEMNLRRKLSMLSWDAIPNAPSLPASSARGQVYEDVESDASSDLFEIENISASTGQHPVFIRRQTSDDGMSTPYEPSETSTEWSVVTATAADYSVLSHYDEKKMTENIRTSPTTPSLATAAGKLAKTKFTDKDVQGSRPSKLLGCKSHNAVRVAEAAYRINNDKAKSHPHPQQPLRSVAPMPVRKFIKADNGELVFDFP</sequence>
<reference evidence="1 2" key="1">
    <citation type="submission" date="2024-05" db="EMBL/GenBank/DDBJ databases">
        <title>Haplotype-resolved chromosome-level genome assembly of Huyou (Citrus changshanensis).</title>
        <authorList>
            <person name="Miao C."/>
            <person name="Chen W."/>
            <person name="Wu Y."/>
            <person name="Wang L."/>
            <person name="Zhao S."/>
            <person name="Grierson D."/>
            <person name="Xu C."/>
            <person name="Chen K."/>
        </authorList>
    </citation>
    <scope>NUCLEOTIDE SEQUENCE [LARGE SCALE GENOMIC DNA]</scope>
    <source>
        <strain evidence="1">01-14</strain>
        <tissue evidence="1">Leaf</tissue>
    </source>
</reference>
<comment type="caution">
    <text evidence="1">The sequence shown here is derived from an EMBL/GenBank/DDBJ whole genome shotgun (WGS) entry which is preliminary data.</text>
</comment>
<dbReference type="AlphaFoldDB" id="A0AAP0QK45"/>
<protein>
    <recommendedName>
        <fullName evidence="3">Protein PHYTOCHROME KINASE SUBSTRATE 1-like</fullName>
    </recommendedName>
</protein>
<evidence type="ECO:0000313" key="1">
    <source>
        <dbReference type="EMBL" id="KAK9197869.1"/>
    </source>
</evidence>
<dbReference type="PANTHER" id="PTHR33781">
    <property type="entry name" value="PROTEIN PHYTOCHROME KINASE SUBSTRATE 1-RELATED"/>
    <property type="match status" value="1"/>
</dbReference>
<organism evidence="1 2">
    <name type="scientific">Citrus x changshan-huyou</name>
    <dbReference type="NCBI Taxonomy" id="2935761"/>
    <lineage>
        <taxon>Eukaryota</taxon>
        <taxon>Viridiplantae</taxon>
        <taxon>Streptophyta</taxon>
        <taxon>Embryophyta</taxon>
        <taxon>Tracheophyta</taxon>
        <taxon>Spermatophyta</taxon>
        <taxon>Magnoliopsida</taxon>
        <taxon>eudicotyledons</taxon>
        <taxon>Gunneridae</taxon>
        <taxon>Pentapetalae</taxon>
        <taxon>rosids</taxon>
        <taxon>malvids</taxon>
        <taxon>Sapindales</taxon>
        <taxon>Rutaceae</taxon>
        <taxon>Aurantioideae</taxon>
        <taxon>Citrus</taxon>
    </lineage>
</organism>
<gene>
    <name evidence="1" type="ORF">WN944_013052</name>
</gene>
<dbReference type="InterPro" id="IPR039615">
    <property type="entry name" value="PKS"/>
</dbReference>
<evidence type="ECO:0008006" key="3">
    <source>
        <dbReference type="Google" id="ProtNLM"/>
    </source>
</evidence>
<proteinExistence type="predicted"/>
<keyword evidence="2" id="KW-1185">Reference proteome</keyword>
<accession>A0AAP0QK45</accession>
<evidence type="ECO:0000313" key="2">
    <source>
        <dbReference type="Proteomes" id="UP001428341"/>
    </source>
</evidence>
<dbReference type="Proteomes" id="UP001428341">
    <property type="component" value="Unassembled WGS sequence"/>
</dbReference>
<dbReference type="PANTHER" id="PTHR33781:SF3">
    <property type="entry name" value="PROTEIN PHYTOCHROME KINASE SUBSTRATE 3"/>
    <property type="match status" value="1"/>
</dbReference>